<protein>
    <submittedName>
        <fullName evidence="1">HNH endonuclease</fullName>
    </submittedName>
</protein>
<proteinExistence type="predicted"/>
<name>A0A3E4VWB4_9BACT</name>
<comment type="caution">
    <text evidence="1">The sequence shown here is derived from an EMBL/GenBank/DDBJ whole genome shotgun (WGS) entry which is preliminary data.</text>
</comment>
<keyword evidence="1" id="KW-0378">Hydrolase</keyword>
<dbReference type="Proteomes" id="UP000260780">
    <property type="component" value="Unassembled WGS sequence"/>
</dbReference>
<dbReference type="PANTHER" id="PTHR33427:SF2">
    <property type="entry name" value="TRICHOHYALIN"/>
    <property type="match status" value="1"/>
</dbReference>
<reference evidence="1 2" key="1">
    <citation type="submission" date="2018-08" db="EMBL/GenBank/DDBJ databases">
        <title>A genome reference for cultivated species of the human gut microbiota.</title>
        <authorList>
            <person name="Zou Y."/>
            <person name="Xue W."/>
            <person name="Luo G."/>
        </authorList>
    </citation>
    <scope>NUCLEOTIDE SEQUENCE [LARGE SCALE GENOMIC DNA]</scope>
    <source>
        <strain evidence="1 2">OM08-14</strain>
    </source>
</reference>
<keyword evidence="1" id="KW-0255">Endonuclease</keyword>
<organism evidence="1 2">
    <name type="scientific">Phocaeicola plebeius</name>
    <dbReference type="NCBI Taxonomy" id="310297"/>
    <lineage>
        <taxon>Bacteria</taxon>
        <taxon>Pseudomonadati</taxon>
        <taxon>Bacteroidota</taxon>
        <taxon>Bacteroidia</taxon>
        <taxon>Bacteroidales</taxon>
        <taxon>Bacteroidaceae</taxon>
        <taxon>Phocaeicola</taxon>
    </lineage>
</organism>
<dbReference type="Gene3D" id="1.10.30.50">
    <property type="match status" value="1"/>
</dbReference>
<dbReference type="PANTHER" id="PTHR33427">
    <property type="entry name" value="HNH ENDONUCLEASE"/>
    <property type="match status" value="1"/>
</dbReference>
<gene>
    <name evidence="1" type="ORF">DXC17_16965</name>
</gene>
<evidence type="ECO:0000313" key="2">
    <source>
        <dbReference type="Proteomes" id="UP000260780"/>
    </source>
</evidence>
<dbReference type="CDD" id="cd00085">
    <property type="entry name" value="HNHc"/>
    <property type="match status" value="1"/>
</dbReference>
<keyword evidence="1" id="KW-0540">Nuclease</keyword>
<dbReference type="EMBL" id="QSTF01000075">
    <property type="protein sequence ID" value="RGM34235.1"/>
    <property type="molecule type" value="Genomic_DNA"/>
</dbReference>
<accession>A0A3E4VWB4</accession>
<dbReference type="GO" id="GO:0004519">
    <property type="term" value="F:endonuclease activity"/>
    <property type="evidence" value="ECO:0007669"/>
    <property type="project" value="UniProtKB-KW"/>
</dbReference>
<dbReference type="InterPro" id="IPR003615">
    <property type="entry name" value="HNH_nuc"/>
</dbReference>
<sequence length="118" mass="13808">MFNEKTIEQVWTLARTVEGFNPDIIRKDACGAWIMKSQYGNRDSIYGWEIDHVYPLSMGGTDEMANLRAMQWENNVAKGDDYPVYKSKIQAEGNKNIYKEEQYTVNDSLQERLKQLYN</sequence>
<dbReference type="AlphaFoldDB" id="A0A3E4VWB4"/>
<dbReference type="RefSeq" id="WP_117748640.1">
    <property type="nucleotide sequence ID" value="NZ_CATXHJ010000009.1"/>
</dbReference>
<evidence type="ECO:0000313" key="1">
    <source>
        <dbReference type="EMBL" id="RGM34235.1"/>
    </source>
</evidence>